<dbReference type="SMART" id="SM00736">
    <property type="entry name" value="CADG"/>
    <property type="match status" value="2"/>
</dbReference>
<keyword evidence="3" id="KW-0732">Signal</keyword>
<dbReference type="EMBL" id="VDMD01000005">
    <property type="protein sequence ID" value="TRM65335.1"/>
    <property type="molecule type" value="Genomic_DNA"/>
</dbReference>
<dbReference type="Pfam" id="PF05345">
    <property type="entry name" value="He_PIG"/>
    <property type="match status" value="1"/>
</dbReference>
<feature type="region of interest" description="Disordered" evidence="1">
    <location>
        <begin position="595"/>
        <end position="694"/>
    </location>
</feature>
<protein>
    <recommendedName>
        <fullName evidence="4">Dystroglycan-type cadherin-like domain-containing protein</fullName>
    </recommendedName>
</protein>
<dbReference type="AlphaFoldDB" id="A0A550CKJ9"/>
<dbReference type="SUPFAM" id="SSF49313">
    <property type="entry name" value="Cadherin-like"/>
    <property type="match status" value="3"/>
</dbReference>
<gene>
    <name evidence="5" type="ORF">BD626DRAFT_488440</name>
</gene>
<evidence type="ECO:0000313" key="5">
    <source>
        <dbReference type="EMBL" id="TRM65335.1"/>
    </source>
</evidence>
<dbReference type="InterPro" id="IPR015919">
    <property type="entry name" value="Cadherin-like_sf"/>
</dbReference>
<dbReference type="Gene3D" id="2.60.40.10">
    <property type="entry name" value="Immunoglobulins"/>
    <property type="match status" value="3"/>
</dbReference>
<evidence type="ECO:0000313" key="6">
    <source>
        <dbReference type="Proteomes" id="UP000320762"/>
    </source>
</evidence>
<dbReference type="InterPro" id="IPR006644">
    <property type="entry name" value="Cadg"/>
</dbReference>
<keyword evidence="2" id="KW-1133">Transmembrane helix</keyword>
<dbReference type="GO" id="GO:0016020">
    <property type="term" value="C:membrane"/>
    <property type="evidence" value="ECO:0007669"/>
    <property type="project" value="InterPro"/>
</dbReference>
<feature type="transmembrane region" description="Helical" evidence="2">
    <location>
        <begin position="458"/>
        <end position="482"/>
    </location>
</feature>
<reference evidence="5 6" key="1">
    <citation type="journal article" date="2019" name="New Phytol.">
        <title>Comparative genomics reveals unique wood-decay strategies and fruiting body development in the Schizophyllaceae.</title>
        <authorList>
            <person name="Almasi E."/>
            <person name="Sahu N."/>
            <person name="Krizsan K."/>
            <person name="Balint B."/>
            <person name="Kovacs G.M."/>
            <person name="Kiss B."/>
            <person name="Cseklye J."/>
            <person name="Drula E."/>
            <person name="Henrissat B."/>
            <person name="Nagy I."/>
            <person name="Chovatia M."/>
            <person name="Adam C."/>
            <person name="LaButti K."/>
            <person name="Lipzen A."/>
            <person name="Riley R."/>
            <person name="Grigoriev I.V."/>
            <person name="Nagy L.G."/>
        </authorList>
    </citation>
    <scope>NUCLEOTIDE SEQUENCE [LARGE SCALE GENOMIC DNA]</scope>
    <source>
        <strain evidence="5 6">NL-1724</strain>
    </source>
</reference>
<feature type="chain" id="PRO_5021699211" description="Dystroglycan-type cadherin-like domain-containing protein" evidence="3">
    <location>
        <begin position="18"/>
        <end position="931"/>
    </location>
</feature>
<comment type="caution">
    <text evidence="5">The sequence shown here is derived from an EMBL/GenBank/DDBJ whole genome shotgun (WGS) entry which is preliminary data.</text>
</comment>
<proteinExistence type="predicted"/>
<feature type="compositionally biased region" description="Polar residues" evidence="1">
    <location>
        <begin position="644"/>
        <end position="657"/>
    </location>
</feature>
<organism evidence="5 6">
    <name type="scientific">Schizophyllum amplum</name>
    <dbReference type="NCBI Taxonomy" id="97359"/>
    <lineage>
        <taxon>Eukaryota</taxon>
        <taxon>Fungi</taxon>
        <taxon>Dikarya</taxon>
        <taxon>Basidiomycota</taxon>
        <taxon>Agaricomycotina</taxon>
        <taxon>Agaricomycetes</taxon>
        <taxon>Agaricomycetidae</taxon>
        <taxon>Agaricales</taxon>
        <taxon>Schizophyllaceae</taxon>
        <taxon>Schizophyllum</taxon>
    </lineage>
</organism>
<sequence>MLALPFLVLAYSLTVSALDVAYSLDDQLPTIARTKESYSWAFSSTTFEDSDGDLRYTAADLPKWLAFDASTRTFSGTPSQNDEGNTRITVTAQDDSSSTSSSFTLCVTSYPAPTLRIPITDQFHDHNPSLSSVFLISNTSALSTSNPALRVPLGWSFSIGFEWNTFEAEHNLFYDARQADGSPLPGWLEFNPKQITFNGIAPHRHRGTHSLALHATDQQGYSAISAPFDLVVANHELSTDALTLPTINITASTEFSLAMMSPADFTGILVDGEPVDPKVITDLVFDTSHVSWLSYDNSTRTLAGTPPDGLSDSTTLPVRISTDFGQTIDTEVSLAVVPSYFSTPNISPVVSPKDGQFTFSLVPYFSNATGSTNVNLTASLDPSTVAGFSQFDAKTGEFSASIPSTFDSDHFSITFTAYSRNTHSTSHTTLPVSISNGHRKEGYDSGPNKLSAAAHKRLMLGLSIAAAFVGGIILLGGILAGFRRYARVQDSAVVGEEGMKHYTDAEKRWYGIDTKQSSEAGYGWTEGLPPTTTEVVNPFGGKGKSYDGLSRAPAKSYSAAFSFASPVSSAVMSKREFMSRVKQTVRTVSDKYRSVRLGSRPPRPIIGKPMPLRAGSEDDLPFSDKQTPAPSVNPFDDSMAPGTFVTSPSTSTGNQSIPHRRADMLPPRSPPQVHFMRGGSPLSRELSLESSGSRDSVLTHAAEAVVQKASRAMSVRSGKSMSGVSFASDMPATARPRLVPFNAGRVPVPPLDAVAKRTDGKPRVTSHTAELYGKSADGAGKSTSEEDLSTALQYVESLSVDQRTVGTAPSMLTVSTNVRSSFSSLESSHNDHSEGGVPRGQKLLWSAGQRFKTKVPVQVKPVKSLQLNARLTSGQPLPRFMHADLDFGKHRGAVEVTGTPMSVDAGEYEVGIYVGRELVGVLLGEVVARRG</sequence>
<feature type="domain" description="Dystroglycan-type cadherin-like" evidence="4">
    <location>
        <begin position="19"/>
        <end position="114"/>
    </location>
</feature>
<dbReference type="Proteomes" id="UP000320762">
    <property type="component" value="Unassembled WGS sequence"/>
</dbReference>
<feature type="compositionally biased region" description="Low complexity" evidence="1">
    <location>
        <begin position="677"/>
        <end position="694"/>
    </location>
</feature>
<keyword evidence="6" id="KW-1185">Reference proteome</keyword>
<dbReference type="GO" id="GO:0005509">
    <property type="term" value="F:calcium ion binding"/>
    <property type="evidence" value="ECO:0007669"/>
    <property type="project" value="InterPro"/>
</dbReference>
<dbReference type="InterPro" id="IPR013783">
    <property type="entry name" value="Ig-like_fold"/>
</dbReference>
<dbReference type="STRING" id="97359.A0A550CKJ9"/>
<keyword evidence="2" id="KW-0472">Membrane</keyword>
<feature type="domain" description="Dystroglycan-type cadherin-like" evidence="4">
    <location>
        <begin position="148"/>
        <end position="239"/>
    </location>
</feature>
<accession>A0A550CKJ9</accession>
<evidence type="ECO:0000259" key="4">
    <source>
        <dbReference type="SMART" id="SM00736"/>
    </source>
</evidence>
<feature type="signal peptide" evidence="3">
    <location>
        <begin position="1"/>
        <end position="17"/>
    </location>
</feature>
<name>A0A550CKJ9_9AGAR</name>
<keyword evidence="2" id="KW-0812">Transmembrane</keyword>
<evidence type="ECO:0000256" key="1">
    <source>
        <dbReference type="SAM" id="MobiDB-lite"/>
    </source>
</evidence>
<evidence type="ECO:0000256" key="3">
    <source>
        <dbReference type="SAM" id="SignalP"/>
    </source>
</evidence>
<evidence type="ECO:0000256" key="2">
    <source>
        <dbReference type="SAM" id="Phobius"/>
    </source>
</evidence>
<dbReference type="OrthoDB" id="414243at2759"/>